<dbReference type="SUPFAM" id="SSF48264">
    <property type="entry name" value="Cytochrome P450"/>
    <property type="match status" value="1"/>
</dbReference>
<dbReference type="CDD" id="cd11062">
    <property type="entry name" value="CYP58-like"/>
    <property type="match status" value="1"/>
</dbReference>
<keyword evidence="8" id="KW-0472">Membrane</keyword>
<gene>
    <name evidence="9" type="ORF">BHYA_0058g00100</name>
</gene>
<evidence type="ECO:0000256" key="8">
    <source>
        <dbReference type="SAM" id="Phobius"/>
    </source>
</evidence>
<dbReference type="InterPro" id="IPR017972">
    <property type="entry name" value="Cyt_P450_CS"/>
</dbReference>
<dbReference type="GO" id="GO:0016705">
    <property type="term" value="F:oxidoreductase activity, acting on paired donors, with incorporation or reduction of molecular oxygen"/>
    <property type="evidence" value="ECO:0007669"/>
    <property type="project" value="InterPro"/>
</dbReference>
<proteinExistence type="inferred from homology"/>
<dbReference type="Gene3D" id="1.10.630.10">
    <property type="entry name" value="Cytochrome P450"/>
    <property type="match status" value="1"/>
</dbReference>
<feature type="binding site" description="axial binding residue" evidence="6">
    <location>
        <position position="474"/>
    </location>
    <ligand>
        <name>heme</name>
        <dbReference type="ChEBI" id="CHEBI:30413"/>
    </ligand>
    <ligandPart>
        <name>Fe</name>
        <dbReference type="ChEBI" id="CHEBI:18248"/>
    </ligandPart>
</feature>
<keyword evidence="7" id="KW-0560">Oxidoreductase</keyword>
<organism evidence="9 10">
    <name type="scientific">Botrytis hyacinthi</name>
    <dbReference type="NCBI Taxonomy" id="278943"/>
    <lineage>
        <taxon>Eukaryota</taxon>
        <taxon>Fungi</taxon>
        <taxon>Dikarya</taxon>
        <taxon>Ascomycota</taxon>
        <taxon>Pezizomycotina</taxon>
        <taxon>Leotiomycetes</taxon>
        <taxon>Helotiales</taxon>
        <taxon>Sclerotiniaceae</taxon>
        <taxon>Botrytis</taxon>
    </lineage>
</organism>
<keyword evidence="5" id="KW-0843">Virulence</keyword>
<feature type="transmembrane region" description="Helical" evidence="8">
    <location>
        <begin position="20"/>
        <end position="39"/>
    </location>
</feature>
<evidence type="ECO:0000256" key="5">
    <source>
        <dbReference type="ARBA" id="ARBA00023026"/>
    </source>
</evidence>
<evidence type="ECO:0000256" key="3">
    <source>
        <dbReference type="ARBA" id="ARBA00022723"/>
    </source>
</evidence>
<keyword evidence="6 7" id="KW-0349">Heme</keyword>
<dbReference type="AlphaFoldDB" id="A0A4Z1GQM8"/>
<evidence type="ECO:0000256" key="6">
    <source>
        <dbReference type="PIRSR" id="PIRSR602403-1"/>
    </source>
</evidence>
<dbReference type="GO" id="GO:0020037">
    <property type="term" value="F:heme binding"/>
    <property type="evidence" value="ECO:0007669"/>
    <property type="project" value="InterPro"/>
</dbReference>
<dbReference type="InterPro" id="IPR050121">
    <property type="entry name" value="Cytochrome_P450_monoxygenase"/>
</dbReference>
<dbReference type="PANTHER" id="PTHR24305">
    <property type="entry name" value="CYTOCHROME P450"/>
    <property type="match status" value="1"/>
</dbReference>
<reference evidence="9 10" key="1">
    <citation type="submission" date="2017-12" db="EMBL/GenBank/DDBJ databases">
        <title>Comparative genomics of Botrytis spp.</title>
        <authorList>
            <person name="Valero-Jimenez C.A."/>
            <person name="Tapia P."/>
            <person name="Veloso J."/>
            <person name="Silva-Moreno E."/>
            <person name="Staats M."/>
            <person name="Valdes J.H."/>
            <person name="Van Kan J.A.L."/>
        </authorList>
    </citation>
    <scope>NUCLEOTIDE SEQUENCE [LARGE SCALE GENOMIC DNA]</scope>
    <source>
        <strain evidence="9 10">Bh0001</strain>
    </source>
</reference>
<keyword evidence="7" id="KW-0503">Monooxygenase</keyword>
<sequence>MTFLDYLPNNTSESPNFKSALFLISVIIGYHVILAIWNISPLHPLSRIPGPKLAAASYLPEFYYDTIRFGRYTGQIRKMHDVYGPIVRINPNEVHCADSFFAAEIYGVGACKRNKPQHQVSGSMMEHSMFATADHDLHRLRRRPLAKFFSQAQIAKLEPPIQSLVQRLCDKLLKESECPNPLDITAAYSCFTSDVVADYCFGEPFGFVAQEGWQPNFRPSLFALLHTVHIFRFFPALKHIALAASRLSSYVSSDMELLIKQLRIDIPNKIKNIKTSRNTGNLPGRANLFGSLIDSELPDHEKSLVRLTDEAAAFLGGGTETVSWTVSVITYHLLSKPDILEQLTQELKTTIDIAEDLPRWTELQKLPFLSAVIQEGLRLSYGISARTSRVLAEEDLRYQGSWSSSHGNRNPVYFDVLIPRGYAIGMSSAISHHDERIWPDSHSFLPQRWLTKNLERKKDLESHILSFSKGSRACIGRKYASSIVDQYLYTNMTSSLATCELYLLVTALTLRVFPRMHLFETKEQDIEYDHDMIIPLTRSDSKGVRVLIN</sequence>
<evidence type="ECO:0008006" key="11">
    <source>
        <dbReference type="Google" id="ProtNLM"/>
    </source>
</evidence>
<evidence type="ECO:0000256" key="7">
    <source>
        <dbReference type="RuleBase" id="RU000461"/>
    </source>
</evidence>
<dbReference type="InterPro" id="IPR036396">
    <property type="entry name" value="Cyt_P450_sf"/>
</dbReference>
<keyword evidence="3 6" id="KW-0479">Metal-binding</keyword>
<name>A0A4Z1GQM8_9HELO</name>
<comment type="similarity">
    <text evidence="2 7">Belongs to the cytochrome P450 family.</text>
</comment>
<dbReference type="Proteomes" id="UP000297814">
    <property type="component" value="Unassembled WGS sequence"/>
</dbReference>
<dbReference type="PANTHER" id="PTHR24305:SF147">
    <property type="entry name" value="P450, PUTATIVE (EUROFUNG)-RELATED"/>
    <property type="match status" value="1"/>
</dbReference>
<dbReference type="GO" id="GO:0004497">
    <property type="term" value="F:monooxygenase activity"/>
    <property type="evidence" value="ECO:0007669"/>
    <property type="project" value="UniProtKB-KW"/>
</dbReference>
<dbReference type="EMBL" id="PQXK01000058">
    <property type="protein sequence ID" value="TGO39234.1"/>
    <property type="molecule type" value="Genomic_DNA"/>
</dbReference>
<protein>
    <recommendedName>
        <fullName evidence="11">Cytochrome P450</fullName>
    </recommendedName>
</protein>
<evidence type="ECO:0000313" key="9">
    <source>
        <dbReference type="EMBL" id="TGO39234.1"/>
    </source>
</evidence>
<dbReference type="InterPro" id="IPR001128">
    <property type="entry name" value="Cyt_P450"/>
</dbReference>
<dbReference type="GO" id="GO:0005506">
    <property type="term" value="F:iron ion binding"/>
    <property type="evidence" value="ECO:0007669"/>
    <property type="project" value="InterPro"/>
</dbReference>
<dbReference type="InterPro" id="IPR002403">
    <property type="entry name" value="Cyt_P450_E_grp-IV"/>
</dbReference>
<keyword evidence="4 6" id="KW-0408">Iron</keyword>
<dbReference type="PROSITE" id="PS00086">
    <property type="entry name" value="CYTOCHROME_P450"/>
    <property type="match status" value="1"/>
</dbReference>
<keyword evidence="8" id="KW-1133">Transmembrane helix</keyword>
<comment type="cofactor">
    <cofactor evidence="1 6">
        <name>heme</name>
        <dbReference type="ChEBI" id="CHEBI:30413"/>
    </cofactor>
</comment>
<keyword evidence="10" id="KW-1185">Reference proteome</keyword>
<evidence type="ECO:0000313" key="10">
    <source>
        <dbReference type="Proteomes" id="UP000297814"/>
    </source>
</evidence>
<accession>A0A4Z1GQM8</accession>
<keyword evidence="8" id="KW-0812">Transmembrane</keyword>
<evidence type="ECO:0000256" key="2">
    <source>
        <dbReference type="ARBA" id="ARBA00010617"/>
    </source>
</evidence>
<dbReference type="Pfam" id="PF00067">
    <property type="entry name" value="p450"/>
    <property type="match status" value="1"/>
</dbReference>
<comment type="caution">
    <text evidence="9">The sequence shown here is derived from an EMBL/GenBank/DDBJ whole genome shotgun (WGS) entry which is preliminary data.</text>
</comment>
<dbReference type="PRINTS" id="PR00465">
    <property type="entry name" value="EP450IV"/>
</dbReference>
<evidence type="ECO:0000256" key="1">
    <source>
        <dbReference type="ARBA" id="ARBA00001971"/>
    </source>
</evidence>
<evidence type="ECO:0000256" key="4">
    <source>
        <dbReference type="ARBA" id="ARBA00023004"/>
    </source>
</evidence>